<reference evidence="5 6" key="1">
    <citation type="submission" date="2018-09" db="EMBL/GenBank/DDBJ databases">
        <authorList>
            <person name="Zhu H."/>
        </authorList>
    </citation>
    <scope>NUCLEOTIDE SEQUENCE [LARGE SCALE GENOMIC DNA]</scope>
    <source>
        <strain evidence="5 6">K1S02-6</strain>
    </source>
</reference>
<organism evidence="5 6">
    <name type="scientific">Pseudomonas cavernicola</name>
    <dbReference type="NCBI Taxonomy" id="2320866"/>
    <lineage>
        <taxon>Bacteria</taxon>
        <taxon>Pseudomonadati</taxon>
        <taxon>Pseudomonadota</taxon>
        <taxon>Gammaproteobacteria</taxon>
        <taxon>Pseudomonadales</taxon>
        <taxon>Pseudomonadaceae</taxon>
        <taxon>Pseudomonas</taxon>
    </lineage>
</organism>
<dbReference type="InterPro" id="IPR036388">
    <property type="entry name" value="WH-like_DNA-bd_sf"/>
</dbReference>
<comment type="caution">
    <text evidence="5">The sequence shown here is derived from an EMBL/GenBank/DDBJ whole genome shotgun (WGS) entry which is preliminary data.</text>
</comment>
<dbReference type="CDD" id="cd07377">
    <property type="entry name" value="WHTH_GntR"/>
    <property type="match status" value="1"/>
</dbReference>
<evidence type="ECO:0000259" key="4">
    <source>
        <dbReference type="PROSITE" id="PS50949"/>
    </source>
</evidence>
<proteinExistence type="predicted"/>
<evidence type="ECO:0000256" key="3">
    <source>
        <dbReference type="ARBA" id="ARBA00023163"/>
    </source>
</evidence>
<keyword evidence="2" id="KW-0238">DNA-binding</keyword>
<dbReference type="Gene3D" id="1.10.10.10">
    <property type="entry name" value="Winged helix-like DNA-binding domain superfamily/Winged helix DNA-binding domain"/>
    <property type="match status" value="1"/>
</dbReference>
<keyword evidence="6" id="KW-1185">Reference proteome</keyword>
<dbReference type="SMART" id="SM00345">
    <property type="entry name" value="HTH_GNTR"/>
    <property type="match status" value="1"/>
</dbReference>
<dbReference type="EMBL" id="QYUR01000008">
    <property type="protein sequence ID" value="RJG08788.1"/>
    <property type="molecule type" value="Genomic_DNA"/>
</dbReference>
<dbReference type="InterPro" id="IPR028978">
    <property type="entry name" value="Chorismate_lyase_/UTRA_dom_sf"/>
</dbReference>
<accession>A0A418X8S3</accession>
<dbReference type="InterPro" id="IPR050679">
    <property type="entry name" value="Bact_HTH_transcr_reg"/>
</dbReference>
<keyword evidence="1" id="KW-0805">Transcription regulation</keyword>
<dbReference type="GO" id="GO:0045892">
    <property type="term" value="P:negative regulation of DNA-templated transcription"/>
    <property type="evidence" value="ECO:0007669"/>
    <property type="project" value="TreeGrafter"/>
</dbReference>
<evidence type="ECO:0000313" key="5">
    <source>
        <dbReference type="EMBL" id="RJG08788.1"/>
    </source>
</evidence>
<dbReference type="RefSeq" id="WP_119956588.1">
    <property type="nucleotide sequence ID" value="NZ_QYUR01000008.1"/>
</dbReference>
<dbReference type="OrthoDB" id="9784545at2"/>
<feature type="domain" description="HTH gntR-type" evidence="4">
    <location>
        <begin position="6"/>
        <end position="73"/>
    </location>
</feature>
<dbReference type="SUPFAM" id="SSF64288">
    <property type="entry name" value="Chorismate lyase-like"/>
    <property type="match status" value="1"/>
</dbReference>
<dbReference type="Pfam" id="PF00392">
    <property type="entry name" value="GntR"/>
    <property type="match status" value="1"/>
</dbReference>
<evidence type="ECO:0000256" key="1">
    <source>
        <dbReference type="ARBA" id="ARBA00023015"/>
    </source>
</evidence>
<dbReference type="GO" id="GO:0003677">
    <property type="term" value="F:DNA binding"/>
    <property type="evidence" value="ECO:0007669"/>
    <property type="project" value="UniProtKB-KW"/>
</dbReference>
<gene>
    <name evidence="5" type="ORF">D3879_23260</name>
</gene>
<dbReference type="Proteomes" id="UP000284021">
    <property type="component" value="Unassembled WGS sequence"/>
</dbReference>
<dbReference type="PROSITE" id="PS50949">
    <property type="entry name" value="HTH_GNTR"/>
    <property type="match status" value="1"/>
</dbReference>
<dbReference type="SMART" id="SM00866">
    <property type="entry name" value="UTRA"/>
    <property type="match status" value="1"/>
</dbReference>
<dbReference type="Pfam" id="PF07702">
    <property type="entry name" value="UTRA"/>
    <property type="match status" value="1"/>
</dbReference>
<name>A0A418X8S3_9PSED</name>
<dbReference type="GO" id="GO:0003700">
    <property type="term" value="F:DNA-binding transcription factor activity"/>
    <property type="evidence" value="ECO:0007669"/>
    <property type="project" value="InterPro"/>
</dbReference>
<protein>
    <submittedName>
        <fullName evidence="5">UTRA domain-containing protein</fullName>
    </submittedName>
</protein>
<dbReference type="InterPro" id="IPR000524">
    <property type="entry name" value="Tscrpt_reg_HTH_GntR"/>
</dbReference>
<keyword evidence="3" id="KW-0804">Transcription</keyword>
<dbReference type="Gene3D" id="3.40.1410.10">
    <property type="entry name" value="Chorismate lyase-like"/>
    <property type="match status" value="1"/>
</dbReference>
<dbReference type="InterPro" id="IPR036390">
    <property type="entry name" value="WH_DNA-bd_sf"/>
</dbReference>
<sequence length="239" mass="27429">MPVNQSPQYLRIRDQLAVDIAQGVFATNKLPSERELAERFACTRVTLREALQQLEVEGLVYRENRRGWFVAPPRIRYNPTRTTGFMEYVTAQGRVPRTETLLAECRPAGTWLAQRMAVAESDLVFFLQRRRWVDERPVLIELIALDASWCPGLLEHDLDTSLMNLLRERFDLVPARCQLAMHPTALSAAQAEPLQLAPGSPALYLERLSFARDGRAVEFDQEFWRPDALEIELEAIYSD</sequence>
<dbReference type="AlphaFoldDB" id="A0A418X8S3"/>
<dbReference type="PANTHER" id="PTHR44846">
    <property type="entry name" value="MANNOSYL-D-GLYCERATE TRANSPORT/METABOLISM SYSTEM REPRESSOR MNGR-RELATED"/>
    <property type="match status" value="1"/>
</dbReference>
<dbReference type="PANTHER" id="PTHR44846:SF10">
    <property type="entry name" value="TRANSCRIPTIONAL REGULATOR-RELATED"/>
    <property type="match status" value="1"/>
</dbReference>
<dbReference type="PRINTS" id="PR00035">
    <property type="entry name" value="HTHGNTR"/>
</dbReference>
<dbReference type="SUPFAM" id="SSF46785">
    <property type="entry name" value="Winged helix' DNA-binding domain"/>
    <property type="match status" value="1"/>
</dbReference>
<evidence type="ECO:0000256" key="2">
    <source>
        <dbReference type="ARBA" id="ARBA00023125"/>
    </source>
</evidence>
<dbReference type="InterPro" id="IPR011663">
    <property type="entry name" value="UTRA"/>
</dbReference>
<evidence type="ECO:0000313" key="6">
    <source>
        <dbReference type="Proteomes" id="UP000284021"/>
    </source>
</evidence>